<dbReference type="RefSeq" id="WP_106129112.1">
    <property type="nucleotide sequence ID" value="NZ_PVZG01000013.1"/>
</dbReference>
<dbReference type="PANTHER" id="PTHR46211:SF14">
    <property type="entry name" value="GLYCEROPHOSPHODIESTER PHOSPHODIESTERASE"/>
    <property type="match status" value="1"/>
</dbReference>
<sequence>MGSLHRVAHRGYSAVAPENTLPALAAGVLAGATFIEFDVRTTADGVPVVVHDRTVDRTTDGSGKVWELEFDEIARLDAGSWFSPAYAGVGVPQLTEVLDLLRPHAVLADSAGDAGVTPAVAPRVELLLEIKPPATLEQVKFIVGQVADAGLLDRTVVQSFDPAIVRLAGEAAPDVRRGLLRDAFDTSQVEVAQELGVSFCNPSMNAVLGSPGTVAALADAGVAVMPWTANDVTLWPDLVEAGVAGLITDHTGELTGWAAAR</sequence>
<dbReference type="Proteomes" id="UP000239209">
    <property type="component" value="Unassembled WGS sequence"/>
</dbReference>
<accession>A0A2T0RU67</accession>
<dbReference type="Gene3D" id="3.20.20.190">
    <property type="entry name" value="Phosphatidylinositol (PI) phosphodiesterase"/>
    <property type="match status" value="1"/>
</dbReference>
<comment type="caution">
    <text evidence="2">The sequence shown here is derived from an EMBL/GenBank/DDBJ whole genome shotgun (WGS) entry which is preliminary data.</text>
</comment>
<reference evidence="2 3" key="1">
    <citation type="submission" date="2018-03" db="EMBL/GenBank/DDBJ databases">
        <title>Genomic Encyclopedia of Archaeal and Bacterial Type Strains, Phase II (KMG-II): from individual species to whole genera.</title>
        <authorList>
            <person name="Goeker M."/>
        </authorList>
    </citation>
    <scope>NUCLEOTIDE SEQUENCE [LARGE SCALE GENOMIC DNA]</scope>
    <source>
        <strain evidence="2 3">DSM 45348</strain>
    </source>
</reference>
<proteinExistence type="predicted"/>
<dbReference type="GO" id="GO:0006629">
    <property type="term" value="P:lipid metabolic process"/>
    <property type="evidence" value="ECO:0007669"/>
    <property type="project" value="InterPro"/>
</dbReference>
<gene>
    <name evidence="2" type="ORF">CLV70_11351</name>
</gene>
<dbReference type="PANTHER" id="PTHR46211">
    <property type="entry name" value="GLYCEROPHOSPHORYL DIESTER PHOSPHODIESTERASE"/>
    <property type="match status" value="1"/>
</dbReference>
<dbReference type="OrthoDB" id="9758957at2"/>
<keyword evidence="3" id="KW-1185">Reference proteome</keyword>
<dbReference type="Pfam" id="PF03009">
    <property type="entry name" value="GDPD"/>
    <property type="match status" value="1"/>
</dbReference>
<evidence type="ECO:0000313" key="2">
    <source>
        <dbReference type="EMBL" id="PRY24613.1"/>
    </source>
</evidence>
<dbReference type="InterPro" id="IPR030395">
    <property type="entry name" value="GP_PDE_dom"/>
</dbReference>
<feature type="domain" description="GP-PDE" evidence="1">
    <location>
        <begin position="4"/>
        <end position="258"/>
    </location>
</feature>
<dbReference type="PROSITE" id="PS51704">
    <property type="entry name" value="GP_PDE"/>
    <property type="match status" value="1"/>
</dbReference>
<dbReference type="SUPFAM" id="SSF51695">
    <property type="entry name" value="PLC-like phosphodiesterases"/>
    <property type="match status" value="1"/>
</dbReference>
<dbReference type="GO" id="GO:0008081">
    <property type="term" value="F:phosphoric diester hydrolase activity"/>
    <property type="evidence" value="ECO:0007669"/>
    <property type="project" value="InterPro"/>
</dbReference>
<dbReference type="EMBL" id="PVZG01000013">
    <property type="protein sequence ID" value="PRY24613.1"/>
    <property type="molecule type" value="Genomic_DNA"/>
</dbReference>
<evidence type="ECO:0000313" key="3">
    <source>
        <dbReference type="Proteomes" id="UP000239209"/>
    </source>
</evidence>
<protein>
    <submittedName>
        <fullName evidence="2">Glycerophosphoryl diester phosphodiesterase</fullName>
    </submittedName>
</protein>
<organism evidence="2 3">
    <name type="scientific">Pseudosporangium ferrugineum</name>
    <dbReference type="NCBI Taxonomy" id="439699"/>
    <lineage>
        <taxon>Bacteria</taxon>
        <taxon>Bacillati</taxon>
        <taxon>Actinomycetota</taxon>
        <taxon>Actinomycetes</taxon>
        <taxon>Micromonosporales</taxon>
        <taxon>Micromonosporaceae</taxon>
        <taxon>Pseudosporangium</taxon>
    </lineage>
</organism>
<evidence type="ECO:0000259" key="1">
    <source>
        <dbReference type="PROSITE" id="PS51704"/>
    </source>
</evidence>
<dbReference type="InterPro" id="IPR017946">
    <property type="entry name" value="PLC-like_Pdiesterase_TIM-brl"/>
</dbReference>
<dbReference type="AlphaFoldDB" id="A0A2T0RU67"/>
<name>A0A2T0RU67_9ACTN</name>